<dbReference type="OrthoDB" id="9795923at2"/>
<dbReference type="KEGG" id="ppru:FDP22_03040"/>
<name>A0A5B8FGG7_9RHOB</name>
<dbReference type="InterPro" id="IPR036388">
    <property type="entry name" value="WH-like_DNA-bd_sf"/>
</dbReference>
<dbReference type="GO" id="GO:0003700">
    <property type="term" value="F:DNA-binding transcription factor activity"/>
    <property type="evidence" value="ECO:0007669"/>
    <property type="project" value="TreeGrafter"/>
</dbReference>
<dbReference type="PANTHER" id="PTHR33221">
    <property type="entry name" value="WINGED HELIX-TURN-HELIX TRANSCRIPTIONAL REGULATOR, RRF2 FAMILY"/>
    <property type="match status" value="1"/>
</dbReference>
<organism evidence="3 4">
    <name type="scientific">Paroceanicella profunda</name>
    <dbReference type="NCBI Taxonomy" id="2579971"/>
    <lineage>
        <taxon>Bacteria</taxon>
        <taxon>Pseudomonadati</taxon>
        <taxon>Pseudomonadota</taxon>
        <taxon>Alphaproteobacteria</taxon>
        <taxon>Rhodobacterales</taxon>
        <taxon>Paracoccaceae</taxon>
        <taxon>Paroceanicella</taxon>
    </lineage>
</organism>
<dbReference type="InterPro" id="IPR036390">
    <property type="entry name" value="WH_DNA-bd_sf"/>
</dbReference>
<evidence type="ECO:0000313" key="3">
    <source>
        <dbReference type="EMBL" id="QDL90848.1"/>
    </source>
</evidence>
<dbReference type="PROSITE" id="PS51197">
    <property type="entry name" value="HTH_RRF2_2"/>
    <property type="match status" value="1"/>
</dbReference>
<reference evidence="3 4" key="1">
    <citation type="submission" date="2019-06" db="EMBL/GenBank/DDBJ databases">
        <title>Genome sequence of Rhodobacteraceae bacterium D4M1.</title>
        <authorList>
            <person name="Cao J."/>
        </authorList>
    </citation>
    <scope>NUCLEOTIDE SEQUENCE [LARGE SCALE GENOMIC DNA]</scope>
    <source>
        <strain evidence="3 4">D4M1</strain>
    </source>
</reference>
<dbReference type="PROSITE" id="PS01332">
    <property type="entry name" value="HTH_RRF2_1"/>
    <property type="match status" value="1"/>
</dbReference>
<dbReference type="SUPFAM" id="SSF46785">
    <property type="entry name" value="Winged helix' DNA-binding domain"/>
    <property type="match status" value="1"/>
</dbReference>
<dbReference type="InterPro" id="IPR030489">
    <property type="entry name" value="TR_Rrf2-type_CS"/>
</dbReference>
<dbReference type="PANTHER" id="PTHR33221:SF4">
    <property type="entry name" value="HTH-TYPE TRANSCRIPTIONAL REPRESSOR NSRR"/>
    <property type="match status" value="1"/>
</dbReference>
<gene>
    <name evidence="3" type="ORF">FDP22_03040</name>
</gene>
<evidence type="ECO:0000256" key="2">
    <source>
        <dbReference type="SAM" id="MobiDB-lite"/>
    </source>
</evidence>
<keyword evidence="1" id="KW-0238">DNA-binding</keyword>
<feature type="compositionally biased region" description="Low complexity" evidence="2">
    <location>
        <begin position="163"/>
        <end position="187"/>
    </location>
</feature>
<keyword evidence="4" id="KW-1185">Reference proteome</keyword>
<dbReference type="RefSeq" id="WP_138577642.1">
    <property type="nucleotide sequence ID" value="NZ_CP040818.1"/>
</dbReference>
<dbReference type="Proteomes" id="UP000305888">
    <property type="component" value="Chromosome"/>
</dbReference>
<protein>
    <submittedName>
        <fullName evidence="3">Rrf2 family transcriptional regulator</fullName>
    </submittedName>
</protein>
<dbReference type="InterPro" id="IPR000944">
    <property type="entry name" value="Tscrpt_reg_Rrf2"/>
</dbReference>
<dbReference type="GO" id="GO:0003677">
    <property type="term" value="F:DNA binding"/>
    <property type="evidence" value="ECO:0007669"/>
    <property type="project" value="UniProtKB-KW"/>
</dbReference>
<dbReference type="Pfam" id="PF02082">
    <property type="entry name" value="Rrf2"/>
    <property type="match status" value="1"/>
</dbReference>
<proteinExistence type="predicted"/>
<evidence type="ECO:0000313" key="4">
    <source>
        <dbReference type="Proteomes" id="UP000305888"/>
    </source>
</evidence>
<dbReference type="Gene3D" id="1.10.10.10">
    <property type="entry name" value="Winged helix-like DNA-binding domain superfamily/Winged helix DNA-binding domain"/>
    <property type="match status" value="1"/>
</dbReference>
<evidence type="ECO:0000256" key="1">
    <source>
        <dbReference type="ARBA" id="ARBA00023125"/>
    </source>
</evidence>
<sequence>MKLTAYSNFALRVLQFAALRAPGLVRAEDVAQAHGISRAHVTKVVHELGQAGYLETVRGRGGGFRLARAPETVVVGEVLRFTEGPFELVECFNDATNTCPLAGICRLSQALRAALEAFLAVLDGVTLADIAANRGALLERIAPRPALEMPAAGPEPEPERGPETGPETEPGTAPETGPRTGRGCPRGADAPVPEPERA</sequence>
<accession>A0A5B8FGG7</accession>
<dbReference type="GO" id="GO:0005829">
    <property type="term" value="C:cytosol"/>
    <property type="evidence" value="ECO:0007669"/>
    <property type="project" value="TreeGrafter"/>
</dbReference>
<dbReference type="EMBL" id="CP040818">
    <property type="protein sequence ID" value="QDL90848.1"/>
    <property type="molecule type" value="Genomic_DNA"/>
</dbReference>
<feature type="region of interest" description="Disordered" evidence="2">
    <location>
        <begin position="146"/>
        <end position="198"/>
    </location>
</feature>
<dbReference type="AlphaFoldDB" id="A0A5B8FGG7"/>
<dbReference type="NCBIfam" id="TIGR00738">
    <property type="entry name" value="rrf2_super"/>
    <property type="match status" value="1"/>
</dbReference>